<evidence type="ECO:0000313" key="3">
    <source>
        <dbReference type="EMBL" id="MBC5765184.1"/>
    </source>
</evidence>
<proteinExistence type="predicted"/>
<dbReference type="CDD" id="cd12108">
    <property type="entry name" value="Hr-like"/>
    <property type="match status" value="1"/>
</dbReference>
<accession>A0A923S274</accession>
<dbReference type="InterPro" id="IPR012312">
    <property type="entry name" value="Hemerythrin-like"/>
</dbReference>
<organism evidence="3 4">
    <name type="scientific">Ramlibacter albus</name>
    <dbReference type="NCBI Taxonomy" id="2079448"/>
    <lineage>
        <taxon>Bacteria</taxon>
        <taxon>Pseudomonadati</taxon>
        <taxon>Pseudomonadota</taxon>
        <taxon>Betaproteobacteria</taxon>
        <taxon>Burkholderiales</taxon>
        <taxon>Comamonadaceae</taxon>
        <taxon>Ramlibacter</taxon>
    </lineage>
</organism>
<name>A0A923S274_9BURK</name>
<keyword evidence="1" id="KW-0812">Transmembrane</keyword>
<dbReference type="EMBL" id="JACORU010000004">
    <property type="protein sequence ID" value="MBC5765184.1"/>
    <property type="molecule type" value="Genomic_DNA"/>
</dbReference>
<dbReference type="Pfam" id="PF01814">
    <property type="entry name" value="Hemerythrin"/>
    <property type="match status" value="1"/>
</dbReference>
<dbReference type="RefSeq" id="WP_187081665.1">
    <property type="nucleotide sequence ID" value="NZ_JACORU010000004.1"/>
</dbReference>
<feature type="domain" description="Hemerythrin-like" evidence="2">
    <location>
        <begin position="5"/>
        <end position="119"/>
    </location>
</feature>
<keyword evidence="1" id="KW-0472">Membrane</keyword>
<evidence type="ECO:0000259" key="2">
    <source>
        <dbReference type="Pfam" id="PF01814"/>
    </source>
</evidence>
<comment type="caution">
    <text evidence="3">The sequence shown here is derived from an EMBL/GenBank/DDBJ whole genome shotgun (WGS) entry which is preliminary data.</text>
</comment>
<evidence type="ECO:0000313" key="4">
    <source>
        <dbReference type="Proteomes" id="UP000596827"/>
    </source>
</evidence>
<evidence type="ECO:0000256" key="1">
    <source>
        <dbReference type="SAM" id="Phobius"/>
    </source>
</evidence>
<feature type="transmembrane region" description="Helical" evidence="1">
    <location>
        <begin position="159"/>
        <end position="177"/>
    </location>
</feature>
<keyword evidence="1" id="KW-1133">Transmembrane helix</keyword>
<dbReference type="PANTHER" id="PTHR35585">
    <property type="entry name" value="HHE DOMAIN PROTEIN (AFU_ORTHOLOGUE AFUA_4G00730)"/>
    <property type="match status" value="1"/>
</dbReference>
<sequence length="221" mass="24851">MTSVTRMIRMDHTHVMAVFHKYEPSLSARVKKGLVDQVCLAVEVHATLEEEIFYPALREVSDNEVLRKSEPEHYEMKQLIARLRAMEGTGPELDSTFYTLMQNIIHHVADEETVLLPLAERVLVKELDDLGSRWSRRKMHLMAPRAPEMASGMARSMSGSGLLIAAGAVLLGGLLVAKRNAMEQAVTHAHRMMKRRKLMAQVQNLLPGHKTVASRVLARLP</sequence>
<protein>
    <submittedName>
        <fullName evidence="3">Hemerythrin domain-containing protein</fullName>
    </submittedName>
</protein>
<dbReference type="Proteomes" id="UP000596827">
    <property type="component" value="Unassembled WGS sequence"/>
</dbReference>
<dbReference type="AlphaFoldDB" id="A0A923S274"/>
<keyword evidence="4" id="KW-1185">Reference proteome</keyword>
<reference evidence="3" key="1">
    <citation type="submission" date="2020-08" db="EMBL/GenBank/DDBJ databases">
        <title>Ramlibacter sp. GTP1 16S ribosomal RNA gene genome sequencing and assembly.</title>
        <authorList>
            <person name="Kang M."/>
        </authorList>
    </citation>
    <scope>NUCLEOTIDE SEQUENCE</scope>
    <source>
        <strain evidence="3">GTP1</strain>
    </source>
</reference>
<gene>
    <name evidence="3" type="ORF">H8R02_12025</name>
</gene>
<dbReference type="PANTHER" id="PTHR35585:SF1">
    <property type="entry name" value="HHE DOMAIN PROTEIN (AFU_ORTHOLOGUE AFUA_4G00730)"/>
    <property type="match status" value="1"/>
</dbReference>
<dbReference type="Gene3D" id="1.20.120.520">
    <property type="entry name" value="nmb1532 protein domain like"/>
    <property type="match status" value="1"/>
</dbReference>